<evidence type="ECO:0000256" key="1">
    <source>
        <dbReference type="SAM" id="MobiDB-lite"/>
    </source>
</evidence>
<name>A0A0M3JU34_ANISI</name>
<dbReference type="OrthoDB" id="5847483at2759"/>
<feature type="region of interest" description="Disordered" evidence="1">
    <location>
        <begin position="544"/>
        <end position="674"/>
    </location>
</feature>
<feature type="compositionally biased region" description="Basic residues" evidence="1">
    <location>
        <begin position="1414"/>
        <end position="1423"/>
    </location>
</feature>
<feature type="region of interest" description="Disordered" evidence="1">
    <location>
        <begin position="314"/>
        <end position="430"/>
    </location>
</feature>
<feature type="compositionally biased region" description="Low complexity" evidence="1">
    <location>
        <begin position="358"/>
        <end position="376"/>
    </location>
</feature>
<feature type="compositionally biased region" description="Basic and acidic residues" evidence="1">
    <location>
        <begin position="1424"/>
        <end position="1436"/>
    </location>
</feature>
<feature type="compositionally biased region" description="Polar residues" evidence="1">
    <location>
        <begin position="1439"/>
        <end position="1449"/>
    </location>
</feature>
<feature type="region of interest" description="Disordered" evidence="1">
    <location>
        <begin position="1513"/>
        <end position="1538"/>
    </location>
</feature>
<keyword evidence="3" id="KW-1185">Reference proteome</keyword>
<feature type="region of interest" description="Disordered" evidence="1">
    <location>
        <begin position="141"/>
        <end position="163"/>
    </location>
</feature>
<evidence type="ECO:0000313" key="2">
    <source>
        <dbReference type="EMBL" id="VDK44421.1"/>
    </source>
</evidence>
<gene>
    <name evidence="2" type="ORF">ASIM_LOCUS11137</name>
</gene>
<reference evidence="2 3" key="2">
    <citation type="submission" date="2018-11" db="EMBL/GenBank/DDBJ databases">
        <authorList>
            <consortium name="Pathogen Informatics"/>
        </authorList>
    </citation>
    <scope>NUCLEOTIDE SEQUENCE [LARGE SCALE GENOMIC DNA]</scope>
</reference>
<dbReference type="EMBL" id="UYRR01031043">
    <property type="protein sequence ID" value="VDK44421.1"/>
    <property type="molecule type" value="Genomic_DNA"/>
</dbReference>
<feature type="region of interest" description="Disordered" evidence="1">
    <location>
        <begin position="1411"/>
        <end position="1449"/>
    </location>
</feature>
<feature type="compositionally biased region" description="Low complexity" evidence="1">
    <location>
        <begin position="328"/>
        <end position="345"/>
    </location>
</feature>
<protein>
    <submittedName>
        <fullName evidence="4">Serine-rich adhesin for platelets</fullName>
    </submittedName>
</protein>
<feature type="compositionally biased region" description="Low complexity" evidence="1">
    <location>
        <begin position="612"/>
        <end position="622"/>
    </location>
</feature>
<dbReference type="WBParaSite" id="ASIM_0001157901-mRNA-1">
    <property type="protein sequence ID" value="ASIM_0001157901-mRNA-1"/>
    <property type="gene ID" value="ASIM_0001157901"/>
</dbReference>
<feature type="compositionally biased region" description="Polar residues" evidence="1">
    <location>
        <begin position="230"/>
        <end position="245"/>
    </location>
</feature>
<reference evidence="4" key="1">
    <citation type="submission" date="2017-02" db="UniProtKB">
        <authorList>
            <consortium name="WormBaseParasite"/>
        </authorList>
    </citation>
    <scope>IDENTIFICATION</scope>
</reference>
<feature type="compositionally biased region" description="Low complexity" evidence="1">
    <location>
        <begin position="411"/>
        <end position="429"/>
    </location>
</feature>
<feature type="region of interest" description="Disordered" evidence="1">
    <location>
        <begin position="194"/>
        <end position="245"/>
    </location>
</feature>
<feature type="compositionally biased region" description="Polar residues" evidence="1">
    <location>
        <begin position="630"/>
        <end position="644"/>
    </location>
</feature>
<feature type="region of interest" description="Disordered" evidence="1">
    <location>
        <begin position="487"/>
        <end position="512"/>
    </location>
</feature>
<feature type="compositionally biased region" description="Polar residues" evidence="1">
    <location>
        <begin position="585"/>
        <end position="598"/>
    </location>
</feature>
<feature type="compositionally biased region" description="Low complexity" evidence="1">
    <location>
        <begin position="214"/>
        <end position="229"/>
    </location>
</feature>
<evidence type="ECO:0000313" key="4">
    <source>
        <dbReference type="WBParaSite" id="ASIM_0001157901-mRNA-1"/>
    </source>
</evidence>
<organism evidence="4">
    <name type="scientific">Anisakis simplex</name>
    <name type="common">Herring worm</name>
    <dbReference type="NCBI Taxonomy" id="6269"/>
    <lineage>
        <taxon>Eukaryota</taxon>
        <taxon>Metazoa</taxon>
        <taxon>Ecdysozoa</taxon>
        <taxon>Nematoda</taxon>
        <taxon>Chromadorea</taxon>
        <taxon>Rhabditida</taxon>
        <taxon>Spirurina</taxon>
        <taxon>Ascaridomorpha</taxon>
        <taxon>Ascaridoidea</taxon>
        <taxon>Anisakidae</taxon>
        <taxon>Anisakis</taxon>
        <taxon>Anisakis simplex complex</taxon>
    </lineage>
</organism>
<feature type="compositionally biased region" description="Low complexity" evidence="1">
    <location>
        <begin position="194"/>
        <end position="205"/>
    </location>
</feature>
<feature type="compositionally biased region" description="Polar residues" evidence="1">
    <location>
        <begin position="1513"/>
        <end position="1527"/>
    </location>
</feature>
<accession>A0A0M3JU34</accession>
<sequence>MSVVDESERTIMRAQAPSQLVSATNCSIPQKISHGSTPVNVVSSPLPQPSYLPRAASKVITIRPSSSTTTPSSHALFKPYDFAQLGSGPMAVVYQQFQQQQQQQQIVACQAQVPSAVQQTHSVVSSPSLSVNRNHRACATAAVGDEQRSSSTSPLSFSTSPAPNGAAGMAAAFDSRYYSQMCVPRMRSVISRSSNSAFSSSSSASPQQQPHHYSTSNTNNVTTTPANTSLRVNANSRSTPVSSAEVNDSTRICSMGQQTSIGVASSSASVCPRYAPVNGYKPNAAKGSSSSSSTFQTVGNCCVILPQGVKSDATSAKQSGLSSNTHPSLLNTSATATTTNQQSSSDNCVVLPHSNMHTIPSSNSTPISTPTVTTPSHAGPSPRPSILRKTRDPSSSAGSAVRRLVMSADAPSSRPASCTSSFSSSPVLPDDASCSTKCASANSEIRALSATPSCNYDSSFTTHFNDTIVRDSNTASQESGAVTFLRVGDSPQRASEPETPRKRLRKQQFDSSQVSDKIKMEVSVHVDATKVDYQKEEIALWRLAPPGQTTENIPVPHGKSNEKKRRGRPRTESRIGTADLVAISTGDSAVSAPSSLNSAAPKPKKARKNQLVSSSSDQGDSVVHADISDNVDTTTGVVASNSDQPSKKRLTTKGLSSSRSAKTKKSVRSANETAEAETAAKTLSCFFQEIQRKTNEVVVPLAKEKPKTEPPDDACVTTNHDEETTTFSNHSGLTDNDDLCSLSSDMSDMSLEFASHDDEVHRFGTIPPKVDDLSLDGESESGSKAVYKRRPNLLSGYKMPTNTKLSHIERPECAKAYIERARLLKASRSSLKTMRRLAREDEAIRRVQIKNKLFSEASSSGSTLTNGTTSSYVDRKYVRTMPHLSNEELCSKTNAFFDEEASRSQLGYDEMNIVAHHRSSTHVKKSNERLTAAVTECCCSSNVDYMSQSESSRHQANKTNYEFNRATSSKQNVISDVLNSVIDQVVDWTDVNESGCKEELSGKVKKKKRHRIIRSTSMSESASGSMCATALMDSSDTSDKKWYSLMQKRSVDNKSKLKSAKDCVDEGIGESENMKKMFDNLIGQHHNGAYDDDYLSIEQERRELELALKDLNRKNYTSNSFVTDPATMFNATHERLLTVERNEAENEEDMLRLMIDFLRVTDRESYDQLLDDIEKDYDSDDDESTRQMKRRRRIVAFSVQVPRTTPSLAKRDLYNATRATNFHPTTADINQLFGMGSGYYRGHLSSKNPKAYVYLDRKGNRVKERFDVRRCRDYEFIHDSEMDDLRVNLSADLLKDEYENELDLMLTQYRVDNPEDDCCVDDEEASATNGSLTNSFGSMSIERRFSEDESKNVEWSSFSEEMSKKGHADDECDELQKPSSSIMAAVNVKSEDDGDSDVEIIGEKIIRNGDKLKRQNVPKRKHDRHELEPMNSDDKYYANGSSRVPPNQLISNSRTLFTYSECAQLKRRANNIREMFATLMHTLRVNSYLASSASEVFSEHVNEFVFNRSQSMISSPGDTSKGSNCSFTDAAVAGPSRE</sequence>
<feature type="compositionally biased region" description="Low complexity" evidence="1">
    <location>
        <begin position="149"/>
        <end position="163"/>
    </location>
</feature>
<feature type="compositionally biased region" description="Polar residues" evidence="1">
    <location>
        <begin position="314"/>
        <end position="327"/>
    </location>
</feature>
<proteinExistence type="predicted"/>
<evidence type="ECO:0000313" key="3">
    <source>
        <dbReference type="Proteomes" id="UP000267096"/>
    </source>
</evidence>
<dbReference type="Proteomes" id="UP000267096">
    <property type="component" value="Unassembled WGS sequence"/>
</dbReference>